<accession>A0AAW6XYI6</accession>
<dbReference type="InterPro" id="IPR043129">
    <property type="entry name" value="ATPase_NBD"/>
</dbReference>
<dbReference type="Gene3D" id="3.30.420.40">
    <property type="match status" value="1"/>
</dbReference>
<reference evidence="1" key="1">
    <citation type="submission" date="2023-05" db="EMBL/GenBank/DDBJ databases">
        <title>Cataloging the Phylogenetic Diversity of Human Bladder Bacteria.</title>
        <authorList>
            <person name="Du J."/>
        </authorList>
    </citation>
    <scope>NUCLEOTIDE SEQUENCE</scope>
    <source>
        <strain evidence="1">UMB8703</strain>
    </source>
</reference>
<comment type="caution">
    <text evidence="1">The sequence shown here is derived from an EMBL/GenBank/DDBJ whole genome shotgun (WGS) entry which is preliminary data.</text>
</comment>
<dbReference type="EMBL" id="JASOIH010000309">
    <property type="protein sequence ID" value="MDK6900614.1"/>
    <property type="molecule type" value="Genomic_DNA"/>
</dbReference>
<dbReference type="AlphaFoldDB" id="A0AAW6XYI6"/>
<name>A0AAW6XYI6_STRAG</name>
<dbReference type="Proteomes" id="UP001230629">
    <property type="component" value="Unassembled WGS sequence"/>
</dbReference>
<gene>
    <name evidence="1" type="ORF">QP229_11705</name>
</gene>
<sequence length="87" mass="9312">MSKLVRVGVDVGSTTVKAVVLDEDGKRLFADYRRHNADVRNELVRLLEDITTDLPGVSAQLAVTGSGGLSVAEAMNVPFVQEVIAET</sequence>
<dbReference type="PANTHER" id="PTHR32329">
    <property type="entry name" value="BIFUNCTIONAL PROTEIN [INCLUDES 2-HYDROXYACYL-COA DEHYDRATASE (N-TER) AND ITS ACTIVATOR DOMAIN (C_TERM)-RELATED"/>
    <property type="match status" value="1"/>
</dbReference>
<dbReference type="SUPFAM" id="SSF53067">
    <property type="entry name" value="Actin-like ATPase domain"/>
    <property type="match status" value="1"/>
</dbReference>
<dbReference type="PANTHER" id="PTHR32329:SF4">
    <property type="entry name" value="ACTIVATOR OF 2-HYDROXYACYL-COA DEHYDRATASE"/>
    <property type="match status" value="1"/>
</dbReference>
<proteinExistence type="predicted"/>
<dbReference type="InterPro" id="IPR051805">
    <property type="entry name" value="Dehydratase_Activator_Redct"/>
</dbReference>
<protein>
    <submittedName>
        <fullName evidence="1">CoA activase</fullName>
    </submittedName>
</protein>
<feature type="non-terminal residue" evidence="1">
    <location>
        <position position="87"/>
    </location>
</feature>
<organism evidence="1 2">
    <name type="scientific">Streptococcus agalactiae</name>
    <dbReference type="NCBI Taxonomy" id="1311"/>
    <lineage>
        <taxon>Bacteria</taxon>
        <taxon>Bacillati</taxon>
        <taxon>Bacillota</taxon>
        <taxon>Bacilli</taxon>
        <taxon>Lactobacillales</taxon>
        <taxon>Streptococcaceae</taxon>
        <taxon>Streptococcus</taxon>
    </lineage>
</organism>
<evidence type="ECO:0000313" key="2">
    <source>
        <dbReference type="Proteomes" id="UP001230629"/>
    </source>
</evidence>
<evidence type="ECO:0000313" key="1">
    <source>
        <dbReference type="EMBL" id="MDK6900614.1"/>
    </source>
</evidence>